<evidence type="ECO:0000256" key="9">
    <source>
        <dbReference type="SAM" id="SignalP"/>
    </source>
</evidence>
<organism evidence="11 12">
    <name type="scientific">Gluconacetobacter sacchari DSM 12717</name>
    <dbReference type="NCBI Taxonomy" id="1307940"/>
    <lineage>
        <taxon>Bacteria</taxon>
        <taxon>Pseudomonadati</taxon>
        <taxon>Pseudomonadota</taxon>
        <taxon>Alphaproteobacteria</taxon>
        <taxon>Acetobacterales</taxon>
        <taxon>Acetobacteraceae</taxon>
        <taxon>Gluconacetobacter</taxon>
    </lineage>
</organism>
<keyword evidence="5" id="KW-0560">Oxidoreductase</keyword>
<evidence type="ECO:0000313" key="11">
    <source>
        <dbReference type="EMBL" id="GBQ29777.1"/>
    </source>
</evidence>
<name>A0ABQ0PB56_9PROT</name>
<dbReference type="InterPro" id="IPR009056">
    <property type="entry name" value="Cyt_c-like_dom"/>
</dbReference>
<dbReference type="Proteomes" id="UP001060895">
    <property type="component" value="Unassembled WGS sequence"/>
</dbReference>
<reference evidence="11" key="1">
    <citation type="submission" date="2013-04" db="EMBL/GenBank/DDBJ databases">
        <title>The genome sequencing project of 58 acetic acid bacteria.</title>
        <authorList>
            <person name="Okamoto-Kainuma A."/>
            <person name="Ishikawa M."/>
            <person name="Umino S."/>
            <person name="Koizumi Y."/>
            <person name="Shiwa Y."/>
            <person name="Yoshikawa H."/>
            <person name="Matsutani M."/>
            <person name="Matsushita K."/>
        </authorList>
    </citation>
    <scope>NUCLEOTIDE SEQUENCE</scope>
    <source>
        <strain evidence="11">DSM 12717</strain>
    </source>
</reference>
<feature type="region of interest" description="Disordered" evidence="8">
    <location>
        <begin position="398"/>
        <end position="418"/>
    </location>
</feature>
<accession>A0ABQ0PB56</accession>
<feature type="chain" id="PRO_5046462622" evidence="9">
    <location>
        <begin position="19"/>
        <end position="468"/>
    </location>
</feature>
<feature type="compositionally biased region" description="Basic and acidic residues" evidence="8">
    <location>
        <begin position="435"/>
        <end position="456"/>
    </location>
</feature>
<keyword evidence="4 9" id="KW-0732">Signal</keyword>
<gene>
    <name evidence="11" type="ORF">AA12717_3369</name>
</gene>
<keyword evidence="3 7" id="KW-0479">Metal-binding</keyword>
<dbReference type="PANTHER" id="PTHR30600">
    <property type="entry name" value="CYTOCHROME C PEROXIDASE-RELATED"/>
    <property type="match status" value="1"/>
</dbReference>
<keyword evidence="6 7" id="KW-0408">Iron</keyword>
<comment type="subcellular location">
    <subcellularLocation>
        <location evidence="1">Cell envelope</location>
    </subcellularLocation>
</comment>
<keyword evidence="12" id="KW-1185">Reference proteome</keyword>
<feature type="region of interest" description="Disordered" evidence="8">
    <location>
        <begin position="435"/>
        <end position="468"/>
    </location>
</feature>
<dbReference type="Pfam" id="PF03150">
    <property type="entry name" value="CCP_MauG"/>
    <property type="match status" value="1"/>
</dbReference>
<dbReference type="PANTHER" id="PTHR30600:SF10">
    <property type="entry name" value="BLL6722 PROTEIN"/>
    <property type="match status" value="1"/>
</dbReference>
<dbReference type="PROSITE" id="PS51007">
    <property type="entry name" value="CYTC"/>
    <property type="match status" value="2"/>
</dbReference>
<feature type="region of interest" description="Disordered" evidence="8">
    <location>
        <begin position="111"/>
        <end position="137"/>
    </location>
</feature>
<keyword evidence="11" id="KW-0575">Peroxidase</keyword>
<evidence type="ECO:0000313" key="12">
    <source>
        <dbReference type="Proteomes" id="UP001060895"/>
    </source>
</evidence>
<dbReference type="GO" id="GO:0004601">
    <property type="term" value="F:peroxidase activity"/>
    <property type="evidence" value="ECO:0007669"/>
    <property type="project" value="UniProtKB-KW"/>
</dbReference>
<evidence type="ECO:0000256" key="5">
    <source>
        <dbReference type="ARBA" id="ARBA00023002"/>
    </source>
</evidence>
<proteinExistence type="predicted"/>
<evidence type="ECO:0000256" key="4">
    <source>
        <dbReference type="ARBA" id="ARBA00022729"/>
    </source>
</evidence>
<dbReference type="Gene3D" id="1.10.760.10">
    <property type="entry name" value="Cytochrome c-like domain"/>
    <property type="match status" value="2"/>
</dbReference>
<protein>
    <submittedName>
        <fullName evidence="11">Di-heme cytochrome c peroxidase</fullName>
    </submittedName>
</protein>
<keyword evidence="2 7" id="KW-0349">Heme</keyword>
<evidence type="ECO:0000256" key="7">
    <source>
        <dbReference type="PROSITE-ProRule" id="PRU00433"/>
    </source>
</evidence>
<dbReference type="InterPro" id="IPR051395">
    <property type="entry name" value="Cytochrome_c_Peroxidase/MauG"/>
</dbReference>
<feature type="signal peptide" evidence="9">
    <location>
        <begin position="1"/>
        <end position="18"/>
    </location>
</feature>
<evidence type="ECO:0000256" key="3">
    <source>
        <dbReference type="ARBA" id="ARBA00022723"/>
    </source>
</evidence>
<dbReference type="SUPFAM" id="SSF46626">
    <property type="entry name" value="Cytochrome c"/>
    <property type="match status" value="2"/>
</dbReference>
<evidence type="ECO:0000256" key="1">
    <source>
        <dbReference type="ARBA" id="ARBA00004196"/>
    </source>
</evidence>
<evidence type="ECO:0000256" key="2">
    <source>
        <dbReference type="ARBA" id="ARBA00022617"/>
    </source>
</evidence>
<comment type="caution">
    <text evidence="11">The sequence shown here is derived from an EMBL/GenBank/DDBJ whole genome shotgun (WGS) entry which is preliminary data.</text>
</comment>
<sequence>MIFKLTVVLSLLAVPAFAATPPACAPAADGGNPCPVNLRRPSTAPLSAMAQLGRTLFHDPALSGSGRQSCASCHDPAHHYAPAGASAVALGGTDLTRDGLRAVPTLTYLETRPPFSIGPDTAENETAPTPSTVAVGPHGAKTARNNAASAANLVPQGGLFWDGRADTLQQQVAGPLFNPDEMASSRAIVLARLARGPYAPMLRRLGGQAVGHSDDLLLAEALFAIARYQIEDPSFHPYASPYDDWLEGRLRMTPAQRRGYLLFNDPAKGNCAACHPDRPGPDGTPPLLTDHQFEALGVPRNRALAANRDPGFHDLGLCGPVRTDMAARTDMCGLFITPGLRNVATRHAFFHNGAYHTLDGVLDFYALRDVAPARIYPKDAGGRVLRYDDLPPPYRANLDVTDAPFDRHPGDPPALTPRERRDIIAFLRMLTDHVVSHGPSHRPENGETDHESDHPPAARNPPVRRDHP</sequence>
<dbReference type="EMBL" id="BAQP01000329">
    <property type="protein sequence ID" value="GBQ29777.1"/>
    <property type="molecule type" value="Genomic_DNA"/>
</dbReference>
<feature type="domain" description="Cytochrome c" evidence="10">
    <location>
        <begin position="48"/>
        <end position="209"/>
    </location>
</feature>
<evidence type="ECO:0000256" key="6">
    <source>
        <dbReference type="ARBA" id="ARBA00023004"/>
    </source>
</evidence>
<evidence type="ECO:0000259" key="10">
    <source>
        <dbReference type="PROSITE" id="PS51007"/>
    </source>
</evidence>
<feature type="domain" description="Cytochrome c" evidence="10">
    <location>
        <begin position="254"/>
        <end position="431"/>
    </location>
</feature>
<dbReference type="InterPro" id="IPR004852">
    <property type="entry name" value="Di-haem_cyt_c_peroxidsae"/>
</dbReference>
<dbReference type="RefSeq" id="WP_264813151.1">
    <property type="nucleotide sequence ID" value="NZ_BAQP01000329.1"/>
</dbReference>
<evidence type="ECO:0000256" key="8">
    <source>
        <dbReference type="SAM" id="MobiDB-lite"/>
    </source>
</evidence>
<dbReference type="InterPro" id="IPR036909">
    <property type="entry name" value="Cyt_c-like_dom_sf"/>
</dbReference>